<accession>A0AAN6WVZ0</accession>
<reference evidence="1" key="1">
    <citation type="journal article" date="2023" name="Mol. Phylogenet. Evol.">
        <title>Genome-scale phylogeny and comparative genomics of the fungal order Sordariales.</title>
        <authorList>
            <person name="Hensen N."/>
            <person name="Bonometti L."/>
            <person name="Westerberg I."/>
            <person name="Brannstrom I.O."/>
            <person name="Guillou S."/>
            <person name="Cros-Aarteil S."/>
            <person name="Calhoun S."/>
            <person name="Haridas S."/>
            <person name="Kuo A."/>
            <person name="Mondo S."/>
            <person name="Pangilinan J."/>
            <person name="Riley R."/>
            <person name="LaButti K."/>
            <person name="Andreopoulos B."/>
            <person name="Lipzen A."/>
            <person name="Chen C."/>
            <person name="Yan M."/>
            <person name="Daum C."/>
            <person name="Ng V."/>
            <person name="Clum A."/>
            <person name="Steindorff A."/>
            <person name="Ohm R.A."/>
            <person name="Martin F."/>
            <person name="Silar P."/>
            <person name="Natvig D.O."/>
            <person name="Lalanne C."/>
            <person name="Gautier V."/>
            <person name="Ament-Velasquez S.L."/>
            <person name="Kruys A."/>
            <person name="Hutchinson M.I."/>
            <person name="Powell A.J."/>
            <person name="Barry K."/>
            <person name="Miller A.N."/>
            <person name="Grigoriev I.V."/>
            <person name="Debuchy R."/>
            <person name="Gladieux P."/>
            <person name="Hiltunen Thoren M."/>
            <person name="Johannesson H."/>
        </authorList>
    </citation>
    <scope>NUCLEOTIDE SEQUENCE</scope>
    <source>
        <strain evidence="1">PSN309</strain>
    </source>
</reference>
<sequence>MNPNANVDLSDTVMLFARKYQIASWFDLKPIPRDPRWKELMTLHLSSRHAFSVNHAPFFSYFEQPLTHKYLARYVPMKSIPLWIWVHVFAMADGCPAIVRSGCTRKITAAVRSALRKNGYDRHGWASDGSGKVLQGTLKVNAYKTKDIMKLPFPELVGFFSRTVQKTLIPRLSKPVFYKVK</sequence>
<reference evidence="1" key="2">
    <citation type="submission" date="2023-05" db="EMBL/GenBank/DDBJ databases">
        <authorList>
            <consortium name="Lawrence Berkeley National Laboratory"/>
            <person name="Steindorff A."/>
            <person name="Hensen N."/>
            <person name="Bonometti L."/>
            <person name="Westerberg I."/>
            <person name="Brannstrom I.O."/>
            <person name="Guillou S."/>
            <person name="Cros-Aarteil S."/>
            <person name="Calhoun S."/>
            <person name="Haridas S."/>
            <person name="Kuo A."/>
            <person name="Mondo S."/>
            <person name="Pangilinan J."/>
            <person name="Riley R."/>
            <person name="Labutti K."/>
            <person name="Andreopoulos B."/>
            <person name="Lipzen A."/>
            <person name="Chen C."/>
            <person name="Yanf M."/>
            <person name="Daum C."/>
            <person name="Ng V."/>
            <person name="Clum A."/>
            <person name="Ohm R."/>
            <person name="Martin F."/>
            <person name="Silar P."/>
            <person name="Natvig D."/>
            <person name="Lalanne C."/>
            <person name="Gautier V."/>
            <person name="Ament-Velasquez S.L."/>
            <person name="Kruys A."/>
            <person name="Hutchinson M.I."/>
            <person name="Powell A.J."/>
            <person name="Barry K."/>
            <person name="Miller A.N."/>
            <person name="Grigoriev I.V."/>
            <person name="Debuchy R."/>
            <person name="Gladieux P."/>
            <person name="Thoren M.H."/>
            <person name="Johannesson H."/>
        </authorList>
    </citation>
    <scope>NUCLEOTIDE SEQUENCE</scope>
    <source>
        <strain evidence="1">PSN309</strain>
    </source>
</reference>
<gene>
    <name evidence="1" type="ORF">QBC35DRAFT_380744</name>
</gene>
<dbReference type="Proteomes" id="UP001302126">
    <property type="component" value="Unassembled WGS sequence"/>
</dbReference>
<evidence type="ECO:0000313" key="2">
    <source>
        <dbReference type="Proteomes" id="UP001302126"/>
    </source>
</evidence>
<evidence type="ECO:0000313" key="1">
    <source>
        <dbReference type="EMBL" id="KAK4189244.1"/>
    </source>
</evidence>
<keyword evidence="2" id="KW-1185">Reference proteome</keyword>
<proteinExistence type="predicted"/>
<protein>
    <submittedName>
        <fullName evidence="1">Uncharacterized protein</fullName>
    </submittedName>
</protein>
<dbReference type="AlphaFoldDB" id="A0AAN6WVZ0"/>
<comment type="caution">
    <text evidence="1">The sequence shown here is derived from an EMBL/GenBank/DDBJ whole genome shotgun (WGS) entry which is preliminary data.</text>
</comment>
<dbReference type="EMBL" id="MU864378">
    <property type="protein sequence ID" value="KAK4189244.1"/>
    <property type="molecule type" value="Genomic_DNA"/>
</dbReference>
<name>A0AAN6WVZ0_9PEZI</name>
<organism evidence="1 2">
    <name type="scientific">Podospora australis</name>
    <dbReference type="NCBI Taxonomy" id="1536484"/>
    <lineage>
        <taxon>Eukaryota</taxon>
        <taxon>Fungi</taxon>
        <taxon>Dikarya</taxon>
        <taxon>Ascomycota</taxon>
        <taxon>Pezizomycotina</taxon>
        <taxon>Sordariomycetes</taxon>
        <taxon>Sordariomycetidae</taxon>
        <taxon>Sordariales</taxon>
        <taxon>Podosporaceae</taxon>
        <taxon>Podospora</taxon>
    </lineage>
</organism>